<evidence type="ECO:0000313" key="2">
    <source>
        <dbReference type="Proteomes" id="UP000177152"/>
    </source>
</evidence>
<gene>
    <name evidence="1" type="ORF">A2633_05355</name>
</gene>
<evidence type="ECO:0000313" key="1">
    <source>
        <dbReference type="EMBL" id="OGZ93913.1"/>
    </source>
</evidence>
<name>A0A1G2K407_9BACT</name>
<dbReference type="AlphaFoldDB" id="A0A1G2K407"/>
<evidence type="ECO:0008006" key="3">
    <source>
        <dbReference type="Google" id="ProtNLM"/>
    </source>
</evidence>
<comment type="caution">
    <text evidence="1">The sequence shown here is derived from an EMBL/GenBank/DDBJ whole genome shotgun (WGS) entry which is preliminary data.</text>
</comment>
<accession>A0A1G2K407</accession>
<dbReference type="Proteomes" id="UP000177152">
    <property type="component" value="Unassembled WGS sequence"/>
</dbReference>
<dbReference type="EMBL" id="MHQC01000047">
    <property type="protein sequence ID" value="OGZ93913.1"/>
    <property type="molecule type" value="Genomic_DNA"/>
</dbReference>
<protein>
    <recommendedName>
        <fullName evidence="3">DUF190 domain-containing protein</fullName>
    </recommendedName>
</protein>
<organism evidence="1 2">
    <name type="scientific">Candidatus Sungbacteria bacterium RIFCSPHIGHO2_01_FULL_47_32</name>
    <dbReference type="NCBI Taxonomy" id="1802264"/>
    <lineage>
        <taxon>Bacteria</taxon>
        <taxon>Candidatus Sungiibacteriota</taxon>
    </lineage>
</organism>
<reference evidence="1 2" key="1">
    <citation type="journal article" date="2016" name="Nat. Commun.">
        <title>Thousands of microbial genomes shed light on interconnected biogeochemical processes in an aquifer system.</title>
        <authorList>
            <person name="Anantharaman K."/>
            <person name="Brown C.T."/>
            <person name="Hug L.A."/>
            <person name="Sharon I."/>
            <person name="Castelle C.J."/>
            <person name="Probst A.J."/>
            <person name="Thomas B.C."/>
            <person name="Singh A."/>
            <person name="Wilkins M.J."/>
            <person name="Karaoz U."/>
            <person name="Brodie E.L."/>
            <person name="Williams K.H."/>
            <person name="Hubbard S.S."/>
            <person name="Banfield J.F."/>
        </authorList>
    </citation>
    <scope>NUCLEOTIDE SEQUENCE [LARGE SCALE GENOMIC DNA]</scope>
</reference>
<proteinExistence type="predicted"/>
<sequence>MKGKKEVRKKRNQNKWGNLKSGRNYVLKDLGRPAVFFIPSYKLKGRVDSRAIQDGLHSFLVRNFGAFTSTLVPYFGHWKNDGAELIYDESCMYEVSFLGKERIPPLLEKLAEVAESIGEDCIYFKAGQYSCSVWPKKKTAGEKGHRT</sequence>